<dbReference type="PROSITE" id="PS50113">
    <property type="entry name" value="PAC"/>
    <property type="match status" value="2"/>
</dbReference>
<feature type="domain" description="PAS" evidence="7">
    <location>
        <begin position="315"/>
        <end position="363"/>
    </location>
</feature>
<evidence type="ECO:0000256" key="4">
    <source>
        <dbReference type="ARBA" id="ARBA00022679"/>
    </source>
</evidence>
<keyword evidence="10" id="KW-1185">Reference proteome</keyword>
<reference evidence="9 10" key="1">
    <citation type="submission" date="2017-10" db="EMBL/GenBank/DDBJ databases">
        <title>Draft genome of Longimonas halophila.</title>
        <authorList>
            <person name="Goh K.M."/>
            <person name="Shamsir M.S."/>
            <person name="Lim S.W."/>
        </authorList>
    </citation>
    <scope>NUCLEOTIDE SEQUENCE [LARGE SCALE GENOMIC DNA]</scope>
    <source>
        <strain evidence="9 10">KCTC 42399</strain>
    </source>
</reference>
<dbReference type="SMART" id="SM00091">
    <property type="entry name" value="PAS"/>
    <property type="match status" value="4"/>
</dbReference>
<dbReference type="PANTHER" id="PTHR43047">
    <property type="entry name" value="TWO-COMPONENT HISTIDINE PROTEIN KINASE"/>
    <property type="match status" value="1"/>
</dbReference>
<proteinExistence type="predicted"/>
<dbReference type="GO" id="GO:0000155">
    <property type="term" value="F:phosphorelay sensor kinase activity"/>
    <property type="evidence" value="ECO:0007669"/>
    <property type="project" value="InterPro"/>
</dbReference>
<evidence type="ECO:0000313" key="9">
    <source>
        <dbReference type="EMBL" id="PEN07042.1"/>
    </source>
</evidence>
<accession>A0A2H3P0X7</accession>
<protein>
    <recommendedName>
        <fullName evidence="2">histidine kinase</fullName>
        <ecNumber evidence="2">2.7.13.3</ecNumber>
    </recommendedName>
</protein>
<keyword evidence="4" id="KW-0808">Transferase</keyword>
<dbReference type="Pfam" id="PF13426">
    <property type="entry name" value="PAS_9"/>
    <property type="match status" value="1"/>
</dbReference>
<dbReference type="SUPFAM" id="SSF55785">
    <property type="entry name" value="PYP-like sensor domain (PAS domain)"/>
    <property type="match status" value="4"/>
</dbReference>
<comment type="catalytic activity">
    <reaction evidence="1">
        <text>ATP + protein L-histidine = ADP + protein N-phospho-L-histidine.</text>
        <dbReference type="EC" id="2.7.13.3"/>
    </reaction>
</comment>
<dbReference type="AlphaFoldDB" id="A0A2H3P0X7"/>
<evidence type="ECO:0000259" key="6">
    <source>
        <dbReference type="PROSITE" id="PS50109"/>
    </source>
</evidence>
<feature type="domain" description="PAC" evidence="8">
    <location>
        <begin position="639"/>
        <end position="691"/>
    </location>
</feature>
<dbReference type="InterPro" id="IPR004358">
    <property type="entry name" value="Sig_transdc_His_kin-like_C"/>
</dbReference>
<dbReference type="InterPro" id="IPR005467">
    <property type="entry name" value="His_kinase_dom"/>
</dbReference>
<dbReference type="PROSITE" id="PS50112">
    <property type="entry name" value="PAS"/>
    <property type="match status" value="4"/>
</dbReference>
<dbReference type="Gene3D" id="3.30.565.10">
    <property type="entry name" value="Histidine kinase-like ATPase, C-terminal domain"/>
    <property type="match status" value="1"/>
</dbReference>
<evidence type="ECO:0000259" key="7">
    <source>
        <dbReference type="PROSITE" id="PS50112"/>
    </source>
</evidence>
<dbReference type="CDD" id="cd00130">
    <property type="entry name" value="PAS"/>
    <property type="match status" value="4"/>
</dbReference>
<dbReference type="SMART" id="SM00387">
    <property type="entry name" value="HATPase_c"/>
    <property type="match status" value="1"/>
</dbReference>
<dbReference type="InterPro" id="IPR036890">
    <property type="entry name" value="HATPase_C_sf"/>
</dbReference>
<feature type="domain" description="PAS" evidence="7">
    <location>
        <begin position="190"/>
        <end position="227"/>
    </location>
</feature>
<feature type="domain" description="PAS" evidence="7">
    <location>
        <begin position="559"/>
        <end position="604"/>
    </location>
</feature>
<dbReference type="InterPro" id="IPR000700">
    <property type="entry name" value="PAS-assoc_C"/>
</dbReference>
<dbReference type="EMBL" id="PDEP01000006">
    <property type="protein sequence ID" value="PEN07042.1"/>
    <property type="molecule type" value="Genomic_DNA"/>
</dbReference>
<dbReference type="InterPro" id="IPR003594">
    <property type="entry name" value="HATPase_dom"/>
</dbReference>
<comment type="caution">
    <text evidence="9">The sequence shown here is derived from an EMBL/GenBank/DDBJ whole genome shotgun (WGS) entry which is preliminary data.</text>
</comment>
<dbReference type="CDD" id="cd00082">
    <property type="entry name" value="HisKA"/>
    <property type="match status" value="1"/>
</dbReference>
<gene>
    <name evidence="9" type="ORF">CRI93_07845</name>
</gene>
<dbReference type="Pfam" id="PF00512">
    <property type="entry name" value="HisKA"/>
    <property type="match status" value="1"/>
</dbReference>
<dbReference type="FunFam" id="3.30.565.10:FF:000006">
    <property type="entry name" value="Sensor histidine kinase WalK"/>
    <property type="match status" value="1"/>
</dbReference>
<dbReference type="InterPro" id="IPR013656">
    <property type="entry name" value="PAS_4"/>
</dbReference>
<dbReference type="InterPro" id="IPR001610">
    <property type="entry name" value="PAC"/>
</dbReference>
<evidence type="ECO:0000259" key="8">
    <source>
        <dbReference type="PROSITE" id="PS50113"/>
    </source>
</evidence>
<dbReference type="PROSITE" id="PS50109">
    <property type="entry name" value="HIS_KIN"/>
    <property type="match status" value="1"/>
</dbReference>
<dbReference type="InterPro" id="IPR035965">
    <property type="entry name" value="PAS-like_dom_sf"/>
</dbReference>
<dbReference type="SUPFAM" id="SSF55874">
    <property type="entry name" value="ATPase domain of HSP90 chaperone/DNA topoisomerase II/histidine kinase"/>
    <property type="match status" value="1"/>
</dbReference>
<dbReference type="EC" id="2.7.13.3" evidence="2"/>
<dbReference type="GO" id="GO:0009927">
    <property type="term" value="F:histidine phosphotransfer kinase activity"/>
    <property type="evidence" value="ECO:0007669"/>
    <property type="project" value="TreeGrafter"/>
</dbReference>
<dbReference type="SMART" id="SM00388">
    <property type="entry name" value="HisKA"/>
    <property type="match status" value="1"/>
</dbReference>
<evidence type="ECO:0000256" key="3">
    <source>
        <dbReference type="ARBA" id="ARBA00022553"/>
    </source>
</evidence>
<evidence type="ECO:0000256" key="1">
    <source>
        <dbReference type="ARBA" id="ARBA00000085"/>
    </source>
</evidence>
<sequence length="924" mass="101542">MSASSPSSTLLPADLTLDVLWRHEAVAPLGDEALTRIARMAAELCGNAYVRISLVKRDALAPVARAGSAPSGVVAPPSALPITQQVLAPPYRPVAVTTITRATMDATSTSETARWRHAAAPIASSNEVPPLGVIEAMVPVSKNNPSTSRSAAASSSAARERRLSMQLDDCAALVVTELQHRYNALRYTQTEEHLQQVAANLNSGLYRSTPEDGIIYANQAFVDLFGYDTLDEILALPAAALYATPAEQEHLLRAEQAGNGLNQFRVELRRRDGTTFTAHISSTIKRDAEGDVRYYDGVVSDVTKQQATEQALRRQEELFRILAENAQPVVFVLDADGTILLAEGRDRVVIGLDPDRAVGTSIFERYADFPKLLRGLKRVLNGEEVRDTLHINEYVFDVWYSPLYNDGDTVVGCVGMAANVTEHRAAKEARLRSAERWERLVEAHPDPIVVSTQGRIRYINPAGVQVLGASHADQLIGSELFEFVVDDEKRTRAAEQLRRVYKGTSSSLPTEYVIQWKDQAPRTVEVRSVPITYNNEAAAQTIVRDITRRREVEQTLRAERDLLERIFNTSAAAITVADASGTIVEANERAEEVLGLSVCTLRGRRYNAPAWQIESVSGELFPENRLPFRRIKAEGEPIYDVQHALRWPDGTRRVVSINGAPLRDKDGEFAGGVFTVTDITDRVEAEQELRTAKREAESAARLKTAMLANMSHEVRTPLTSIMGFAEILTEETTGQPRRFADLITKSADRLLTTLDSVLRLAKLEAGTEVLSLEVVKVKELVENIVQEKKQQASQKDIALQLTCYAPAVHAHGGRGAMQRVVYNLLSNAIKFTTHGGIVDIHLAQGPKAVLLEVTDTGIGMTQDFQARMFKAFTQESEGLAREHEGSGLGLAIVRELVDLMEGAIEVESTRGQGTRIAVFLPRAL</sequence>
<evidence type="ECO:0000256" key="5">
    <source>
        <dbReference type="ARBA" id="ARBA00022777"/>
    </source>
</evidence>
<dbReference type="RefSeq" id="WP_098062071.1">
    <property type="nucleotide sequence ID" value="NZ_PDEP01000006.1"/>
</dbReference>
<dbReference type="SUPFAM" id="SSF47384">
    <property type="entry name" value="Homodimeric domain of signal transducing histidine kinase"/>
    <property type="match status" value="1"/>
</dbReference>
<feature type="domain" description="PAS" evidence="7">
    <location>
        <begin position="433"/>
        <end position="504"/>
    </location>
</feature>
<dbReference type="Gene3D" id="1.10.287.130">
    <property type="match status" value="1"/>
</dbReference>
<dbReference type="PRINTS" id="PR00344">
    <property type="entry name" value="BCTRLSENSOR"/>
</dbReference>
<dbReference type="GO" id="GO:0005886">
    <property type="term" value="C:plasma membrane"/>
    <property type="evidence" value="ECO:0007669"/>
    <property type="project" value="TreeGrafter"/>
</dbReference>
<dbReference type="InterPro" id="IPR000014">
    <property type="entry name" value="PAS"/>
</dbReference>
<dbReference type="PANTHER" id="PTHR43047:SF72">
    <property type="entry name" value="OSMOSENSING HISTIDINE PROTEIN KINASE SLN1"/>
    <property type="match status" value="1"/>
</dbReference>
<dbReference type="SMART" id="SM00086">
    <property type="entry name" value="PAC"/>
    <property type="match status" value="3"/>
</dbReference>
<dbReference type="Gene3D" id="3.30.450.20">
    <property type="entry name" value="PAS domain"/>
    <property type="match status" value="4"/>
</dbReference>
<organism evidence="9 10">
    <name type="scientific">Longimonas halophila</name>
    <dbReference type="NCBI Taxonomy" id="1469170"/>
    <lineage>
        <taxon>Bacteria</taxon>
        <taxon>Pseudomonadati</taxon>
        <taxon>Rhodothermota</taxon>
        <taxon>Rhodothermia</taxon>
        <taxon>Rhodothermales</taxon>
        <taxon>Salisaetaceae</taxon>
        <taxon>Longimonas</taxon>
    </lineage>
</organism>
<feature type="domain" description="PAC" evidence="8">
    <location>
        <begin position="262"/>
        <end position="314"/>
    </location>
</feature>
<evidence type="ECO:0000256" key="2">
    <source>
        <dbReference type="ARBA" id="ARBA00012438"/>
    </source>
</evidence>
<keyword evidence="5" id="KW-0418">Kinase</keyword>
<dbReference type="Pfam" id="PF08448">
    <property type="entry name" value="PAS_4"/>
    <property type="match status" value="3"/>
</dbReference>
<dbReference type="Pfam" id="PF02518">
    <property type="entry name" value="HATPase_c"/>
    <property type="match status" value="1"/>
</dbReference>
<dbReference type="NCBIfam" id="TIGR00229">
    <property type="entry name" value="sensory_box"/>
    <property type="match status" value="3"/>
</dbReference>
<feature type="domain" description="Histidine kinase" evidence="6">
    <location>
        <begin position="709"/>
        <end position="924"/>
    </location>
</feature>
<dbReference type="OrthoDB" id="9811889at2"/>
<dbReference type="Proteomes" id="UP000221024">
    <property type="component" value="Unassembled WGS sequence"/>
</dbReference>
<evidence type="ECO:0000313" key="10">
    <source>
        <dbReference type="Proteomes" id="UP000221024"/>
    </source>
</evidence>
<dbReference type="InterPro" id="IPR036097">
    <property type="entry name" value="HisK_dim/P_sf"/>
</dbReference>
<name>A0A2H3P0X7_9BACT</name>
<keyword evidence="3" id="KW-0597">Phosphoprotein</keyword>
<dbReference type="InterPro" id="IPR003661">
    <property type="entry name" value="HisK_dim/P_dom"/>
</dbReference>